<accession>A0ABR4KFF7</accession>
<sequence>MQATRNGRGYCPHASLPRRPERTRLCRQLVRARRRVASPLSRRAPPGRRHGFLASDPHRARGCPLPGDRNPCRQCLPVSVLGQTPSRGSTPRD</sequence>
<dbReference type="EMBL" id="JBFXLU010000033">
    <property type="protein sequence ID" value="KAL2851015.1"/>
    <property type="molecule type" value="Genomic_DNA"/>
</dbReference>
<evidence type="ECO:0000313" key="2">
    <source>
        <dbReference type="EMBL" id="KAL2851015.1"/>
    </source>
</evidence>
<keyword evidence="3" id="KW-1185">Reference proteome</keyword>
<organism evidence="2 3">
    <name type="scientific">Aspergillus pseudoustus</name>
    <dbReference type="NCBI Taxonomy" id="1810923"/>
    <lineage>
        <taxon>Eukaryota</taxon>
        <taxon>Fungi</taxon>
        <taxon>Dikarya</taxon>
        <taxon>Ascomycota</taxon>
        <taxon>Pezizomycotina</taxon>
        <taxon>Eurotiomycetes</taxon>
        <taxon>Eurotiomycetidae</taxon>
        <taxon>Eurotiales</taxon>
        <taxon>Aspergillaceae</taxon>
        <taxon>Aspergillus</taxon>
        <taxon>Aspergillus subgen. Nidulantes</taxon>
    </lineage>
</organism>
<evidence type="ECO:0000313" key="3">
    <source>
        <dbReference type="Proteomes" id="UP001610446"/>
    </source>
</evidence>
<dbReference type="Proteomes" id="UP001610446">
    <property type="component" value="Unassembled WGS sequence"/>
</dbReference>
<comment type="caution">
    <text evidence="2">The sequence shown here is derived from an EMBL/GenBank/DDBJ whole genome shotgun (WGS) entry which is preliminary data.</text>
</comment>
<reference evidence="2 3" key="1">
    <citation type="submission" date="2024-07" db="EMBL/GenBank/DDBJ databases">
        <title>Section-level genome sequencing and comparative genomics of Aspergillus sections Usti and Cavernicolus.</title>
        <authorList>
            <consortium name="Lawrence Berkeley National Laboratory"/>
            <person name="Nybo J.L."/>
            <person name="Vesth T.C."/>
            <person name="Theobald S."/>
            <person name="Frisvad J.C."/>
            <person name="Larsen T.O."/>
            <person name="Kjaerboelling I."/>
            <person name="Rothschild-Mancinelli K."/>
            <person name="Lyhne E.K."/>
            <person name="Kogle M.E."/>
            <person name="Barry K."/>
            <person name="Clum A."/>
            <person name="Na H."/>
            <person name="Ledsgaard L."/>
            <person name="Lin J."/>
            <person name="Lipzen A."/>
            <person name="Kuo A."/>
            <person name="Riley R."/>
            <person name="Mondo S."/>
            <person name="Labutti K."/>
            <person name="Haridas S."/>
            <person name="Pangalinan J."/>
            <person name="Salamov A.A."/>
            <person name="Simmons B.A."/>
            <person name="Magnuson J.K."/>
            <person name="Chen J."/>
            <person name="Drula E."/>
            <person name="Henrissat B."/>
            <person name="Wiebenga A."/>
            <person name="Lubbers R.J."/>
            <person name="Gomes A.C."/>
            <person name="Makela M.R."/>
            <person name="Stajich J."/>
            <person name="Grigoriev I.V."/>
            <person name="Mortensen U.H."/>
            <person name="De Vries R.P."/>
            <person name="Baker S.E."/>
            <person name="Andersen M.R."/>
        </authorList>
    </citation>
    <scope>NUCLEOTIDE SEQUENCE [LARGE SCALE GENOMIC DNA]</scope>
    <source>
        <strain evidence="2 3">CBS 123904</strain>
    </source>
</reference>
<feature type="region of interest" description="Disordered" evidence="1">
    <location>
        <begin position="40"/>
        <end position="65"/>
    </location>
</feature>
<evidence type="ECO:0000256" key="1">
    <source>
        <dbReference type="SAM" id="MobiDB-lite"/>
    </source>
</evidence>
<name>A0ABR4KFF7_9EURO</name>
<gene>
    <name evidence="2" type="ORF">BJY01DRAFT_209508</name>
</gene>
<protein>
    <submittedName>
        <fullName evidence="2">Uncharacterized protein</fullName>
    </submittedName>
</protein>
<proteinExistence type="predicted"/>